<proteinExistence type="predicted"/>
<organism evidence="2 3">
    <name type="scientific">Nocardia arthritidis</name>
    <dbReference type="NCBI Taxonomy" id="228602"/>
    <lineage>
        <taxon>Bacteria</taxon>
        <taxon>Bacillati</taxon>
        <taxon>Actinomycetota</taxon>
        <taxon>Actinomycetes</taxon>
        <taxon>Mycobacteriales</taxon>
        <taxon>Nocardiaceae</taxon>
        <taxon>Nocardia</taxon>
    </lineage>
</organism>
<feature type="region of interest" description="Disordered" evidence="1">
    <location>
        <begin position="1"/>
        <end position="22"/>
    </location>
</feature>
<dbReference type="RefSeq" id="WP_167473552.1">
    <property type="nucleotide sequence ID" value="NZ_CP046172.1"/>
</dbReference>
<dbReference type="AlphaFoldDB" id="A0A6G9YBS2"/>
<sequence length="224" mass="23531">MDEYEVRTSHRSGTEQIVPHGRRKTGDIMRTATLGRILTATGLMVGSVLAIPAVSGSSPAPLVETQIPTQLPALSCDVGGQADLVPPKALYAASYRHCTVPGALVGSPPPQYSSWLATTPASMTGCDPAGPIVLTGSANLYWVDRNDTFQNGTADYTITLNLSNPSNGANLVINVKNGPYKGYSINAIVALTTDSPMTCPDGTKSFARVFIDGPPDSVNFFKTS</sequence>
<evidence type="ECO:0000256" key="1">
    <source>
        <dbReference type="SAM" id="MobiDB-lite"/>
    </source>
</evidence>
<dbReference type="Proteomes" id="UP000503540">
    <property type="component" value="Chromosome"/>
</dbReference>
<dbReference type="KEGG" id="nah:F5544_13580"/>
<gene>
    <name evidence="2" type="ORF">F5544_13580</name>
</gene>
<protein>
    <submittedName>
        <fullName evidence="2">Uncharacterized protein</fullName>
    </submittedName>
</protein>
<name>A0A6G9YBS2_9NOCA</name>
<keyword evidence="3" id="KW-1185">Reference proteome</keyword>
<accession>A0A6G9YBS2</accession>
<reference evidence="2 3" key="1">
    <citation type="journal article" date="2019" name="ACS Chem. Biol.">
        <title>Identification and Mobilization of a Cryptic Antibiotic Biosynthesis Gene Locus from a Human-Pathogenic Nocardia Isolate.</title>
        <authorList>
            <person name="Herisse M."/>
            <person name="Ishida K."/>
            <person name="Porter J.L."/>
            <person name="Howden B."/>
            <person name="Hertweck C."/>
            <person name="Stinear T.P."/>
            <person name="Pidot S.J."/>
        </authorList>
    </citation>
    <scope>NUCLEOTIDE SEQUENCE [LARGE SCALE GENOMIC DNA]</scope>
    <source>
        <strain evidence="2 3">AUSMDU00012717</strain>
    </source>
</reference>
<evidence type="ECO:0000313" key="3">
    <source>
        <dbReference type="Proteomes" id="UP000503540"/>
    </source>
</evidence>
<evidence type="ECO:0000313" key="2">
    <source>
        <dbReference type="EMBL" id="QIS10604.1"/>
    </source>
</evidence>
<dbReference type="EMBL" id="CP046172">
    <property type="protein sequence ID" value="QIS10604.1"/>
    <property type="molecule type" value="Genomic_DNA"/>
</dbReference>